<dbReference type="InterPro" id="IPR039510">
    <property type="entry name" value="Vint_dom"/>
</dbReference>
<dbReference type="PANTHER" id="PTHR37330:SF1">
    <property type="entry name" value="CONSERVED TRANSMEMBRANE PROTEIN-RELATED"/>
    <property type="match status" value="1"/>
</dbReference>
<feature type="region of interest" description="Disordered" evidence="1">
    <location>
        <begin position="792"/>
        <end position="824"/>
    </location>
</feature>
<feature type="compositionally biased region" description="Polar residues" evidence="1">
    <location>
        <begin position="741"/>
        <end position="757"/>
    </location>
</feature>
<feature type="region of interest" description="Disordered" evidence="1">
    <location>
        <begin position="247"/>
        <end position="272"/>
    </location>
</feature>
<feature type="compositionally biased region" description="Gly residues" evidence="1">
    <location>
        <begin position="1112"/>
        <end position="1121"/>
    </location>
</feature>
<comment type="caution">
    <text evidence="3">The sequence shown here is derived from an EMBL/GenBank/DDBJ whole genome shotgun (WGS) entry which is preliminary data.</text>
</comment>
<feature type="compositionally biased region" description="Low complexity" evidence="1">
    <location>
        <begin position="302"/>
        <end position="312"/>
    </location>
</feature>
<name>A0A835SQD5_9CHLO</name>
<organism evidence="3 4">
    <name type="scientific">Chlamydomonas schloesseri</name>
    <dbReference type="NCBI Taxonomy" id="2026947"/>
    <lineage>
        <taxon>Eukaryota</taxon>
        <taxon>Viridiplantae</taxon>
        <taxon>Chlorophyta</taxon>
        <taxon>core chlorophytes</taxon>
        <taxon>Chlorophyceae</taxon>
        <taxon>CS clade</taxon>
        <taxon>Chlamydomonadales</taxon>
        <taxon>Chlamydomonadaceae</taxon>
        <taxon>Chlamydomonas</taxon>
    </lineage>
</organism>
<feature type="region of interest" description="Disordered" evidence="1">
    <location>
        <begin position="840"/>
        <end position="882"/>
    </location>
</feature>
<dbReference type="OrthoDB" id="545339at2759"/>
<reference evidence="3" key="1">
    <citation type="journal article" date="2020" name="bioRxiv">
        <title>Comparative genomics of Chlamydomonas.</title>
        <authorList>
            <person name="Craig R.J."/>
            <person name="Hasan A.R."/>
            <person name="Ness R.W."/>
            <person name="Keightley P.D."/>
        </authorList>
    </citation>
    <scope>NUCLEOTIDE SEQUENCE</scope>
    <source>
        <strain evidence="3">CCAP 11/173</strain>
    </source>
</reference>
<keyword evidence="4" id="KW-1185">Reference proteome</keyword>
<feature type="compositionally biased region" description="Low complexity" evidence="1">
    <location>
        <begin position="608"/>
        <end position="617"/>
    </location>
</feature>
<feature type="region of interest" description="Disordered" evidence="1">
    <location>
        <begin position="608"/>
        <end position="629"/>
    </location>
</feature>
<dbReference type="PANTHER" id="PTHR37330">
    <property type="entry name" value="CONSERVED TRANSMEMBRANE PROTEIN-RELATED"/>
    <property type="match status" value="1"/>
</dbReference>
<protein>
    <recommendedName>
        <fullName evidence="2">Vint domain-containing protein</fullName>
    </recommendedName>
</protein>
<feature type="domain" description="Vint" evidence="2">
    <location>
        <begin position="1365"/>
        <end position="1489"/>
    </location>
</feature>
<evidence type="ECO:0000256" key="1">
    <source>
        <dbReference type="SAM" id="MobiDB-lite"/>
    </source>
</evidence>
<gene>
    <name evidence="3" type="ORF">HYH02_013419</name>
</gene>
<feature type="region of interest" description="Disordered" evidence="1">
    <location>
        <begin position="1"/>
        <end position="21"/>
    </location>
</feature>
<feature type="region of interest" description="Disordered" evidence="1">
    <location>
        <begin position="298"/>
        <end position="340"/>
    </location>
</feature>
<feature type="compositionally biased region" description="Low complexity" evidence="1">
    <location>
        <begin position="864"/>
        <end position="882"/>
    </location>
</feature>
<accession>A0A835SQD5</accession>
<sequence length="1610" mass="169187">MQEQTQAEAQTHQHALDVPDGAASSGVGMLPVLTAAPPDQLARSYHRLQLHQTMHVQGLPTTATVQLKGYNSLLPPRATAAEVAELLRVWRDVWHCHPPLLTVTETYKALSEDKDRRLPGFEEQEFGICADTSCGSGPGIGPGSGGLWAQLSWPERRMMVEVTAVASYGAGIADRDGLYMRLLLRARARRAAMERVRQQHAAVAAAAAAGEDPGRTQQAVQLRQEEELGAAALEADREVAVTREANTHWKHSADPKDVNHRTEKAQNAAAGKHFPTRFVTPVFLHAFAKAHQLREVRDDFPPHSSNTPSSSSLANTGESASGAAAPPPLQRPPGSDDDGFMRQYARAVGTLSSPAGATHNLTAAQVWARIVAPALEATGGMSYAEAFLSQAVQYNHFHPDSDTHYAAAMGYGNLSHGSRDRSELPERYGILVPHTPHLGMAELVRSCEVALDTVHRGKIKTCVWLDLFCKGCCGTTQQPPPDQQLLQPQGATAGSSVALRAAAALAEQVGGRAPGPDVLARCTHVALLAHPAWLSPQQTPAQSVALLPPVLTWPATARRLLEAARYNNAAAAVHTPPPPTHLLTAAAAAGNDRAGAAAAAALPDGSDPAAAAVSSAAPTGHSSALSTESPAGSCAAADVQQAADAPAADAAEDVQFGAAATVGLTPVVLTQAFSVYNPAGGGKISATSVLSRYHAYERLLSTADALLAQPQPPPEVAAAAARAAAAAAQQEPAATMPEVGQQDNASFQQRRGSQDQAMLSRPNAGEPEDQALLWRLYHQGLRMLIDTAKQALAERQTTSKGEHKQEEPSTTSVGGTGPDGDTARGPAAAVLRLERVLRLEGHLPPPPPLAPLAPPPAEDSTATGGVAEAGGPAASPPAVLSAAVPPPPPPPVVLLELVVEVQRLVCPADMSQAEADELVGVWVREWACLPDWHTILRTRAACSGGSTGCGGTVSGDSSASAAGRPGRRLRWADMSYPQRRSACELCLLYGPRASNWAPSEEWEAKGRATSSTGAFVTPEFLTAFTDLHRLDKDTSAALDVYPGQAAWNPRGFSYGHTTSWVCANIVLPSTKGYGMCYADLFLSEEAHAACLPAGDSRRFGRDVLSASASAEAGGGEGGGRVGEAAGSAAVSSPGGPGAGAVEAAEAHQPAFASHAWGTPFSEFRQGLQSWPSTDFWIDIFHKNQWQSVAVHDLSDNLRLSGRVALVVFPFPQPLVLTRVWCLFEIMTALQLDVPIKLCRSPAALEGFRSKMLAHAGGWDFSESVITPEILAEVEALDVSTAQATVPADKDMILDMIRNSIGIGDMNKQVKELFLKLLNEVKKELDEAQASAASNICFGGDGLVPVLAPEAGGTAGGLPGSAADVALRRVAEVRPGDWLVTADGGVSRVVLVTVDEVGPAGMEVCALPCSSTGDTTSGTSGTNGGDHLLVTPDHPVFVDGAWRLPRALAPVQLLAAEQVPYGAVFNFELDPPATVAVSGVRLVTLGQDLRLQPYVGVTEESNALYGWGWRAQPERRARLLAQARRLLREERAAVRTVFGGQAGGQARQRFREAGCCCRGANAAAAPRRDRKGRRCLMSGLLLSAALGRAGKQRRRLAEAAALTELAVALVL</sequence>
<feature type="compositionally biased region" description="Pro residues" evidence="1">
    <location>
        <begin position="843"/>
        <end position="857"/>
    </location>
</feature>
<dbReference type="EMBL" id="JAEHOD010000074">
    <property type="protein sequence ID" value="KAG2431288.1"/>
    <property type="molecule type" value="Genomic_DNA"/>
</dbReference>
<evidence type="ECO:0000313" key="3">
    <source>
        <dbReference type="EMBL" id="KAG2431288.1"/>
    </source>
</evidence>
<dbReference type="Proteomes" id="UP000613740">
    <property type="component" value="Unassembled WGS sequence"/>
</dbReference>
<feature type="compositionally biased region" description="Basic and acidic residues" evidence="1">
    <location>
        <begin position="247"/>
        <end position="264"/>
    </location>
</feature>
<feature type="compositionally biased region" description="Low complexity" evidence="1">
    <location>
        <begin position="1122"/>
        <end position="1142"/>
    </location>
</feature>
<feature type="region of interest" description="Disordered" evidence="1">
    <location>
        <begin position="1110"/>
        <end position="1142"/>
    </location>
</feature>
<feature type="compositionally biased region" description="Low complexity" evidence="1">
    <location>
        <begin position="1"/>
        <end position="13"/>
    </location>
</feature>
<feature type="region of interest" description="Disordered" evidence="1">
    <location>
        <begin position="728"/>
        <end position="766"/>
    </location>
</feature>
<proteinExistence type="predicted"/>
<evidence type="ECO:0000259" key="2">
    <source>
        <dbReference type="Pfam" id="PF14623"/>
    </source>
</evidence>
<evidence type="ECO:0000313" key="4">
    <source>
        <dbReference type="Proteomes" id="UP000613740"/>
    </source>
</evidence>
<feature type="compositionally biased region" description="Polar residues" evidence="1">
    <location>
        <begin position="620"/>
        <end position="629"/>
    </location>
</feature>
<dbReference type="Pfam" id="PF14623">
    <property type="entry name" value="Vint"/>
    <property type="match status" value="1"/>
</dbReference>